<dbReference type="eggNOG" id="KOG2410">
    <property type="taxonomic scope" value="Eukaryota"/>
</dbReference>
<feature type="active site" description="Nucleophile" evidence="6">
    <location>
        <position position="260"/>
    </location>
</feature>
<dbReference type="KEGG" id="gtr:GLOTRDRAFT_58153"/>
<dbReference type="HOGENOM" id="CLU_014813_4_3_1"/>
<dbReference type="GO" id="GO:0000324">
    <property type="term" value="C:fungal-type vacuole"/>
    <property type="evidence" value="ECO:0007669"/>
    <property type="project" value="TreeGrafter"/>
</dbReference>
<sequence length="450" mass="48967">MYVGNPLLALFGGLAVGVPGELRGLAAAHERWGVMDWRELVMPSVRIAEGWVVQEELAKRIRIPFFEDLMLRDPAWSAIFAPNGELLKEGEIIRRTNYSRTLRAVAEQGPDAFYSGPIASSLLHTIHATGGILTAADLASYKPIVRRALEGTYRGMKVYTSHAPTSGGVLLMMLSAAERLGVGEQAGRGVGVHRAVEVMKFGFAARTKVSDPAFARDTKRIDEIYSEEYIDSVVRNVTDDTTHPPEYYNPVYDVKIDHGTSHSSIVDKDGMAVALTSTVNLVFGSQVMDRETGVILNDEMDDFSTPGTPNAFGLWPSPYNYPAPNKRPLSSTTPTIVEDAAGNFKLAIGGSGGSRIFPAVFQTILNVFEYGMDVGQAVEYGRVHDQLYPLVTDVDSVYPEEGVRELRERGHNVTVEDVNRIAAVVNAVMGADGVYYAASDSRKNGVAAGY</sequence>
<dbReference type="PANTHER" id="PTHR11686">
    <property type="entry name" value="GAMMA GLUTAMYL TRANSPEPTIDASE"/>
    <property type="match status" value="1"/>
</dbReference>
<dbReference type="AlphaFoldDB" id="S7QAW4"/>
<dbReference type="OMA" id="APACTTH"/>
<dbReference type="InterPro" id="IPR000101">
    <property type="entry name" value="GGT_peptidase"/>
</dbReference>
<dbReference type="InterPro" id="IPR029055">
    <property type="entry name" value="Ntn_hydrolases_N"/>
</dbReference>
<dbReference type="Proteomes" id="UP000030669">
    <property type="component" value="Unassembled WGS sequence"/>
</dbReference>
<dbReference type="PRINTS" id="PR01210">
    <property type="entry name" value="GGTRANSPTASE"/>
</dbReference>
<dbReference type="GO" id="GO:0036374">
    <property type="term" value="F:glutathione hydrolase activity"/>
    <property type="evidence" value="ECO:0007669"/>
    <property type="project" value="UniProtKB-EC"/>
</dbReference>
<dbReference type="EMBL" id="KB469299">
    <property type="protein sequence ID" value="EPQ57051.1"/>
    <property type="molecule type" value="Genomic_DNA"/>
</dbReference>
<dbReference type="Pfam" id="PF01019">
    <property type="entry name" value="G_glu_transpept"/>
    <property type="match status" value="1"/>
</dbReference>
<evidence type="ECO:0000313" key="9">
    <source>
        <dbReference type="Proteomes" id="UP000030669"/>
    </source>
</evidence>
<dbReference type="GeneID" id="19307213"/>
<gene>
    <name evidence="8" type="ORF">GLOTRDRAFT_58153</name>
</gene>
<feature type="binding site" evidence="7">
    <location>
        <begin position="330"/>
        <end position="331"/>
    </location>
    <ligand>
        <name>L-glutamate</name>
        <dbReference type="ChEBI" id="CHEBI:29985"/>
    </ligand>
</feature>
<dbReference type="InterPro" id="IPR043137">
    <property type="entry name" value="GGT_ssub_C"/>
</dbReference>
<feature type="binding site" evidence="7">
    <location>
        <position position="353"/>
    </location>
    <ligand>
        <name>L-glutamate</name>
        <dbReference type="ChEBI" id="CHEBI:29985"/>
    </ligand>
</feature>
<organism evidence="8 9">
    <name type="scientific">Gloeophyllum trabeum (strain ATCC 11539 / FP-39264 / Madison 617)</name>
    <name type="common">Brown rot fungus</name>
    <dbReference type="NCBI Taxonomy" id="670483"/>
    <lineage>
        <taxon>Eukaryota</taxon>
        <taxon>Fungi</taxon>
        <taxon>Dikarya</taxon>
        <taxon>Basidiomycota</taxon>
        <taxon>Agaricomycotina</taxon>
        <taxon>Agaricomycetes</taxon>
        <taxon>Gloeophyllales</taxon>
        <taxon>Gloeophyllaceae</taxon>
        <taxon>Gloeophyllum</taxon>
    </lineage>
</organism>
<comment type="similarity">
    <text evidence="4">Belongs to the gamma-glutamyltransferase family.</text>
</comment>
<dbReference type="OrthoDB" id="1081007at2759"/>
<dbReference type="Gene3D" id="3.60.20.40">
    <property type="match status" value="1"/>
</dbReference>
<evidence type="ECO:0000256" key="2">
    <source>
        <dbReference type="ARBA" id="ARBA00001089"/>
    </source>
</evidence>
<comment type="catalytic activity">
    <reaction evidence="5">
        <text>an N-terminal (5-L-glutamyl)-[peptide] + an alpha-amino acid = 5-L-glutamyl amino acid + an N-terminal L-alpha-aminoacyl-[peptide]</text>
        <dbReference type="Rhea" id="RHEA:23904"/>
        <dbReference type="Rhea" id="RHEA-COMP:9780"/>
        <dbReference type="Rhea" id="RHEA-COMP:9795"/>
        <dbReference type="ChEBI" id="CHEBI:77644"/>
        <dbReference type="ChEBI" id="CHEBI:78597"/>
        <dbReference type="ChEBI" id="CHEBI:78599"/>
        <dbReference type="ChEBI" id="CHEBI:78608"/>
        <dbReference type="EC" id="2.3.2.2"/>
    </reaction>
</comment>
<keyword evidence="9" id="KW-1185">Reference proteome</keyword>
<evidence type="ECO:0000256" key="3">
    <source>
        <dbReference type="ARBA" id="ARBA00005115"/>
    </source>
</evidence>
<dbReference type="Gene3D" id="1.10.246.130">
    <property type="match status" value="1"/>
</dbReference>
<evidence type="ECO:0000256" key="1">
    <source>
        <dbReference type="ARBA" id="ARBA00001049"/>
    </source>
</evidence>
<evidence type="ECO:0000256" key="6">
    <source>
        <dbReference type="PIRSR" id="PIRSR600101-1"/>
    </source>
</evidence>
<accession>S7QAW4</accession>
<evidence type="ECO:0000256" key="5">
    <source>
        <dbReference type="ARBA" id="ARBA00047417"/>
    </source>
</evidence>
<dbReference type="GO" id="GO:0103068">
    <property type="term" value="F:leukotriene C4 gamma-glutamyl transferase activity"/>
    <property type="evidence" value="ECO:0007669"/>
    <property type="project" value="UniProtKB-EC"/>
</dbReference>
<comment type="catalytic activity">
    <reaction evidence="1">
        <text>an S-substituted glutathione + H2O = an S-substituted L-cysteinylglycine + L-glutamate</text>
        <dbReference type="Rhea" id="RHEA:59468"/>
        <dbReference type="ChEBI" id="CHEBI:15377"/>
        <dbReference type="ChEBI" id="CHEBI:29985"/>
        <dbReference type="ChEBI" id="CHEBI:90779"/>
        <dbReference type="ChEBI" id="CHEBI:143103"/>
        <dbReference type="EC" id="3.4.19.13"/>
    </reaction>
</comment>
<comment type="catalytic activity">
    <reaction evidence="2">
        <text>glutathione + H2O = L-cysteinylglycine + L-glutamate</text>
        <dbReference type="Rhea" id="RHEA:28807"/>
        <dbReference type="ChEBI" id="CHEBI:15377"/>
        <dbReference type="ChEBI" id="CHEBI:29985"/>
        <dbReference type="ChEBI" id="CHEBI:57925"/>
        <dbReference type="ChEBI" id="CHEBI:61694"/>
        <dbReference type="EC" id="3.4.19.13"/>
    </reaction>
</comment>
<dbReference type="FunFam" id="3.60.20.40:FF:000001">
    <property type="entry name" value="Gamma-glutamyltranspeptidase 1"/>
    <property type="match status" value="1"/>
</dbReference>
<comment type="pathway">
    <text evidence="3">Sulfur metabolism; glutathione metabolism.</text>
</comment>
<evidence type="ECO:0000256" key="4">
    <source>
        <dbReference type="ARBA" id="ARBA00009381"/>
    </source>
</evidence>
<protein>
    <submittedName>
        <fullName evidence="8">Gamma-glutamyltranspeptidase</fullName>
    </submittedName>
</protein>
<reference evidence="8 9" key="1">
    <citation type="journal article" date="2012" name="Science">
        <title>The Paleozoic origin of enzymatic lignin decomposition reconstructed from 31 fungal genomes.</title>
        <authorList>
            <person name="Floudas D."/>
            <person name="Binder M."/>
            <person name="Riley R."/>
            <person name="Barry K."/>
            <person name="Blanchette R.A."/>
            <person name="Henrissat B."/>
            <person name="Martinez A.T."/>
            <person name="Otillar R."/>
            <person name="Spatafora J.W."/>
            <person name="Yadav J.S."/>
            <person name="Aerts A."/>
            <person name="Benoit I."/>
            <person name="Boyd A."/>
            <person name="Carlson A."/>
            <person name="Copeland A."/>
            <person name="Coutinho P.M."/>
            <person name="de Vries R.P."/>
            <person name="Ferreira P."/>
            <person name="Findley K."/>
            <person name="Foster B."/>
            <person name="Gaskell J."/>
            <person name="Glotzer D."/>
            <person name="Gorecki P."/>
            <person name="Heitman J."/>
            <person name="Hesse C."/>
            <person name="Hori C."/>
            <person name="Igarashi K."/>
            <person name="Jurgens J.A."/>
            <person name="Kallen N."/>
            <person name="Kersten P."/>
            <person name="Kohler A."/>
            <person name="Kuees U."/>
            <person name="Kumar T.K.A."/>
            <person name="Kuo A."/>
            <person name="LaButti K."/>
            <person name="Larrondo L.F."/>
            <person name="Lindquist E."/>
            <person name="Ling A."/>
            <person name="Lombard V."/>
            <person name="Lucas S."/>
            <person name="Lundell T."/>
            <person name="Martin R."/>
            <person name="McLaughlin D.J."/>
            <person name="Morgenstern I."/>
            <person name="Morin E."/>
            <person name="Murat C."/>
            <person name="Nagy L.G."/>
            <person name="Nolan M."/>
            <person name="Ohm R.A."/>
            <person name="Patyshakuliyeva A."/>
            <person name="Rokas A."/>
            <person name="Ruiz-Duenas F.J."/>
            <person name="Sabat G."/>
            <person name="Salamov A."/>
            <person name="Samejima M."/>
            <person name="Schmutz J."/>
            <person name="Slot J.C."/>
            <person name="St John F."/>
            <person name="Stenlid J."/>
            <person name="Sun H."/>
            <person name="Sun S."/>
            <person name="Syed K."/>
            <person name="Tsang A."/>
            <person name="Wiebenga A."/>
            <person name="Young D."/>
            <person name="Pisabarro A."/>
            <person name="Eastwood D.C."/>
            <person name="Martin F."/>
            <person name="Cullen D."/>
            <person name="Grigoriev I.V."/>
            <person name="Hibbett D.S."/>
        </authorList>
    </citation>
    <scope>NUCLEOTIDE SEQUENCE [LARGE SCALE GENOMIC DNA]</scope>
    <source>
        <strain evidence="8 9">ATCC 11539</strain>
    </source>
</reference>
<proteinExistence type="inferred from homology"/>
<dbReference type="STRING" id="670483.S7QAW4"/>
<feature type="binding site" evidence="7">
    <location>
        <position position="302"/>
    </location>
    <ligand>
        <name>L-glutamate</name>
        <dbReference type="ChEBI" id="CHEBI:29985"/>
    </ligand>
</feature>
<dbReference type="SUPFAM" id="SSF56235">
    <property type="entry name" value="N-terminal nucleophile aminohydrolases (Ntn hydrolases)"/>
    <property type="match status" value="1"/>
</dbReference>
<dbReference type="GO" id="GO:0005886">
    <property type="term" value="C:plasma membrane"/>
    <property type="evidence" value="ECO:0007669"/>
    <property type="project" value="TreeGrafter"/>
</dbReference>
<dbReference type="PANTHER" id="PTHR11686:SF9">
    <property type="entry name" value="RE13973P"/>
    <property type="match status" value="1"/>
</dbReference>
<feature type="binding site" evidence="7">
    <location>
        <begin position="278"/>
        <end position="280"/>
    </location>
    <ligand>
        <name>L-glutamate</name>
        <dbReference type="ChEBI" id="CHEBI:29985"/>
    </ligand>
</feature>
<dbReference type="RefSeq" id="XP_007864209.1">
    <property type="nucleotide sequence ID" value="XM_007866018.1"/>
</dbReference>
<evidence type="ECO:0000313" key="8">
    <source>
        <dbReference type="EMBL" id="EPQ57051.1"/>
    </source>
</evidence>
<evidence type="ECO:0000256" key="7">
    <source>
        <dbReference type="PIRSR" id="PIRSR600101-2"/>
    </source>
</evidence>
<dbReference type="GO" id="GO:0006751">
    <property type="term" value="P:glutathione catabolic process"/>
    <property type="evidence" value="ECO:0007669"/>
    <property type="project" value="InterPro"/>
</dbReference>
<name>S7QAW4_GLOTA</name>
<dbReference type="InterPro" id="IPR043138">
    <property type="entry name" value="GGT_lsub"/>
</dbReference>